<organism evidence="10 11">
    <name type="scientific">Rhodococcus opacus RKJ300 = JCM 13270</name>
    <dbReference type="NCBI Taxonomy" id="1165867"/>
    <lineage>
        <taxon>Bacteria</taxon>
        <taxon>Bacillati</taxon>
        <taxon>Actinomycetota</taxon>
        <taxon>Actinomycetes</taxon>
        <taxon>Mycobacteriales</taxon>
        <taxon>Nocardiaceae</taxon>
        <taxon>Rhodococcus</taxon>
    </lineage>
</organism>
<dbReference type="GO" id="GO:0004347">
    <property type="term" value="F:glucose-6-phosphate isomerase activity"/>
    <property type="evidence" value="ECO:0007669"/>
    <property type="project" value="UniProtKB-UniRule"/>
</dbReference>
<evidence type="ECO:0000256" key="8">
    <source>
        <dbReference type="HAMAP-Rule" id="MF_00473"/>
    </source>
</evidence>
<accession>I0W979</accession>
<keyword evidence="6 8" id="KW-0413">Isomerase</keyword>
<comment type="similarity">
    <text evidence="2 8 9">Belongs to the GPI family.</text>
</comment>
<dbReference type="EMBL" id="AJJH01000172">
    <property type="protein sequence ID" value="EID72945.1"/>
    <property type="molecule type" value="Genomic_DNA"/>
</dbReference>
<feature type="active site" description="Proton donor" evidence="8">
    <location>
        <position position="355"/>
    </location>
</feature>
<evidence type="ECO:0000256" key="9">
    <source>
        <dbReference type="RuleBase" id="RU000612"/>
    </source>
</evidence>
<dbReference type="GO" id="GO:0005829">
    <property type="term" value="C:cytosol"/>
    <property type="evidence" value="ECO:0007669"/>
    <property type="project" value="TreeGrafter"/>
</dbReference>
<feature type="active site" evidence="8">
    <location>
        <position position="512"/>
    </location>
</feature>
<comment type="caution">
    <text evidence="10">The sequence shown here is derived from an EMBL/GenBank/DDBJ whole genome shotgun (WGS) entry which is preliminary data.</text>
</comment>
<dbReference type="EC" id="5.3.1.9" evidence="8"/>
<evidence type="ECO:0000256" key="2">
    <source>
        <dbReference type="ARBA" id="ARBA00006604"/>
    </source>
</evidence>
<feature type="active site" evidence="8">
    <location>
        <position position="386"/>
    </location>
</feature>
<protein>
    <recommendedName>
        <fullName evidence="8">Glucose-6-phosphate isomerase</fullName>
        <shortName evidence="8">GPI</shortName>
        <ecNumber evidence="8">5.3.1.9</ecNumber>
    </recommendedName>
    <alternativeName>
        <fullName evidence="8">Phosphoglucose isomerase</fullName>
        <shortName evidence="8">PGI</shortName>
    </alternativeName>
    <alternativeName>
        <fullName evidence="8">Phosphohexose isomerase</fullName>
        <shortName evidence="8">PHI</shortName>
    </alternativeName>
</protein>
<comment type="pathway">
    <text evidence="1 8 9">Carbohydrate degradation; glycolysis; D-glyceraldehyde 3-phosphate and glycerone phosphate from D-glucose: step 2/4.</text>
</comment>
<dbReference type="PROSITE" id="PS00765">
    <property type="entry name" value="P_GLUCOSE_ISOMERASE_1"/>
    <property type="match status" value="1"/>
</dbReference>
<dbReference type="InterPro" id="IPR035482">
    <property type="entry name" value="SIS_PGI_2"/>
</dbReference>
<dbReference type="Gene3D" id="1.10.1390.10">
    <property type="match status" value="1"/>
</dbReference>
<evidence type="ECO:0000256" key="1">
    <source>
        <dbReference type="ARBA" id="ARBA00004926"/>
    </source>
</evidence>
<dbReference type="UniPathway" id="UPA00109">
    <property type="reaction ID" value="UER00181"/>
</dbReference>
<dbReference type="InterPro" id="IPR018189">
    <property type="entry name" value="Phosphoglucose_isomerase_CS"/>
</dbReference>
<dbReference type="PROSITE" id="PS51463">
    <property type="entry name" value="P_GLUCOSE_ISOMERASE_3"/>
    <property type="match status" value="1"/>
</dbReference>
<comment type="pathway">
    <text evidence="8">Carbohydrate biosynthesis; gluconeogenesis.</text>
</comment>
<proteinExistence type="inferred from homology"/>
<keyword evidence="3 8" id="KW-0312">Gluconeogenesis</keyword>
<dbReference type="UniPathway" id="UPA00138"/>
<dbReference type="InterPro" id="IPR023096">
    <property type="entry name" value="G6P_Isomerase_C"/>
</dbReference>
<dbReference type="PANTHER" id="PTHR11469">
    <property type="entry name" value="GLUCOSE-6-PHOSPHATE ISOMERASE"/>
    <property type="match status" value="1"/>
</dbReference>
<evidence type="ECO:0000313" key="11">
    <source>
        <dbReference type="Proteomes" id="UP000006447"/>
    </source>
</evidence>
<comment type="function">
    <text evidence="8">Catalyzes the reversible isomerization of glucose-6-phosphate to fructose-6-phosphate.</text>
</comment>
<evidence type="ECO:0000313" key="10">
    <source>
        <dbReference type="EMBL" id="EID72945.1"/>
    </source>
</evidence>
<dbReference type="InterPro" id="IPR001672">
    <property type="entry name" value="G6P_Isomerase"/>
</dbReference>
<evidence type="ECO:0000256" key="6">
    <source>
        <dbReference type="ARBA" id="ARBA00023235"/>
    </source>
</evidence>
<reference evidence="10 11" key="1">
    <citation type="journal article" date="2012" name="J. Bacteriol.">
        <title>Draft genome sequence of the nitrophenol-degrading actinomycete Rhodococcus imtechensis RKJ300.</title>
        <authorList>
            <person name="Vikram S."/>
            <person name="Kumar S."/>
            <person name="Subramanian S."/>
            <person name="Raghava G.P."/>
        </authorList>
    </citation>
    <scope>NUCLEOTIDE SEQUENCE [LARGE SCALE GENOMIC DNA]</scope>
    <source>
        <strain evidence="10 11">RKJ300</strain>
    </source>
</reference>
<dbReference type="GO" id="GO:0048029">
    <property type="term" value="F:monosaccharide binding"/>
    <property type="evidence" value="ECO:0007669"/>
    <property type="project" value="TreeGrafter"/>
</dbReference>
<dbReference type="PANTHER" id="PTHR11469:SF1">
    <property type="entry name" value="GLUCOSE-6-PHOSPHATE ISOMERASE"/>
    <property type="match status" value="1"/>
</dbReference>
<keyword evidence="5 8" id="KW-0324">Glycolysis</keyword>
<gene>
    <name evidence="8 10" type="primary">pgi</name>
    <name evidence="10" type="ORF">W59_35518</name>
</gene>
<keyword evidence="4 8" id="KW-0963">Cytoplasm</keyword>
<comment type="catalytic activity">
    <reaction evidence="7 8 9">
        <text>alpha-D-glucose 6-phosphate = beta-D-fructose 6-phosphate</text>
        <dbReference type="Rhea" id="RHEA:11816"/>
        <dbReference type="ChEBI" id="CHEBI:57634"/>
        <dbReference type="ChEBI" id="CHEBI:58225"/>
        <dbReference type="EC" id="5.3.1.9"/>
    </reaction>
</comment>
<dbReference type="CDD" id="cd05015">
    <property type="entry name" value="SIS_PGI_1"/>
    <property type="match status" value="1"/>
</dbReference>
<dbReference type="HAMAP" id="MF_00473">
    <property type="entry name" value="G6P_isomerase"/>
    <property type="match status" value="1"/>
</dbReference>
<dbReference type="FunFam" id="3.40.50.10490:FF:000018">
    <property type="entry name" value="Glucose-6-phosphate isomerase"/>
    <property type="match status" value="1"/>
</dbReference>
<dbReference type="RefSeq" id="WP_007301155.1">
    <property type="nucleotide sequence ID" value="NZ_AJJH01000172.1"/>
</dbReference>
<dbReference type="Pfam" id="PF00342">
    <property type="entry name" value="PGI"/>
    <property type="match status" value="1"/>
</dbReference>
<dbReference type="AlphaFoldDB" id="I0W979"/>
<evidence type="ECO:0000256" key="3">
    <source>
        <dbReference type="ARBA" id="ARBA00022432"/>
    </source>
</evidence>
<evidence type="ECO:0000256" key="5">
    <source>
        <dbReference type="ARBA" id="ARBA00023152"/>
    </source>
</evidence>
<comment type="subcellular location">
    <subcellularLocation>
        <location evidence="8">Cytoplasm</location>
    </subcellularLocation>
</comment>
<dbReference type="CDD" id="cd05016">
    <property type="entry name" value="SIS_PGI_2"/>
    <property type="match status" value="1"/>
</dbReference>
<dbReference type="GO" id="GO:0006094">
    <property type="term" value="P:gluconeogenesis"/>
    <property type="evidence" value="ECO:0007669"/>
    <property type="project" value="UniProtKB-UniRule"/>
</dbReference>
<dbReference type="Proteomes" id="UP000006447">
    <property type="component" value="Unassembled WGS sequence"/>
</dbReference>
<dbReference type="NCBIfam" id="NF001211">
    <property type="entry name" value="PRK00179.1"/>
    <property type="match status" value="1"/>
</dbReference>
<dbReference type="GO" id="GO:0006096">
    <property type="term" value="P:glycolytic process"/>
    <property type="evidence" value="ECO:0007669"/>
    <property type="project" value="UniProtKB-UniRule"/>
</dbReference>
<evidence type="ECO:0000256" key="4">
    <source>
        <dbReference type="ARBA" id="ARBA00022490"/>
    </source>
</evidence>
<dbReference type="SUPFAM" id="SSF53697">
    <property type="entry name" value="SIS domain"/>
    <property type="match status" value="1"/>
</dbReference>
<dbReference type="Gene3D" id="3.40.50.10490">
    <property type="entry name" value="Glucose-6-phosphate isomerase like protein, domain 1"/>
    <property type="match status" value="2"/>
</dbReference>
<dbReference type="InterPro" id="IPR046348">
    <property type="entry name" value="SIS_dom_sf"/>
</dbReference>
<dbReference type="PROSITE" id="PS00174">
    <property type="entry name" value="P_GLUCOSE_ISOMERASE_2"/>
    <property type="match status" value="1"/>
</dbReference>
<dbReference type="InterPro" id="IPR035476">
    <property type="entry name" value="SIS_PGI_1"/>
</dbReference>
<dbReference type="GO" id="GO:0051156">
    <property type="term" value="P:glucose 6-phosphate metabolic process"/>
    <property type="evidence" value="ECO:0007669"/>
    <property type="project" value="TreeGrafter"/>
</dbReference>
<dbReference type="GO" id="GO:0097367">
    <property type="term" value="F:carbohydrate derivative binding"/>
    <property type="evidence" value="ECO:0007669"/>
    <property type="project" value="InterPro"/>
</dbReference>
<dbReference type="PATRIC" id="fig|1165867.3.peg.7274"/>
<dbReference type="PRINTS" id="PR00662">
    <property type="entry name" value="G6PISOMERASE"/>
</dbReference>
<name>I0W979_RHOOP</name>
<evidence type="ECO:0000256" key="7">
    <source>
        <dbReference type="ARBA" id="ARBA00029321"/>
    </source>
</evidence>
<sequence length="550" mass="59985">MSSDITGTAAWQKLRDHHAQIQSVHLRELFEKDPARGQELTVSAGDLYIDYSKHRIDRDTIGLLLELARSADLEARRDAMFAGEHINTSEDRAVLHTALRLPADASLVVDGQDVVADVHDVLDRMGDFTDRVRSGEWRGATGERIKTVVNIGIGGSDLGPVMVYRALRHYADAGISVRFISNVDPADLVRSLQGLDPATTLFIVASKTFSTLETLTNATAARRWLLGGLGLGNEAVAKHFVAVSTHADRVAEFGIDTANMFGFWDWVGGRYSVDSAIGLSVMAAIGKERFAEFLAGFHAVDEHFRTAPLEENAPVLLGLIGLWYSNFFGAESRAVLPYSNDLVRFAAYLQQLTMESNGKSVRADGSPVPTSTGEIFWGEPGTNGQHAFYQLLHQGTRLVPSDFIGFGEPTDDLPTADGTGSMHDLLMSNFFAQTKVLAFGKTAEEIAAEGTPEHLVPHKVMPGNRPSTTILAPKLTPSVIGQLIALYEHQVFVEGVVWGIDSFDQWGVELGKTQAVELQPVLTAAEEPAAQSDSSTDSLVRWYRRQRGRA</sequence>